<comment type="caution">
    <text evidence="1">The sequence shown here is derived from an EMBL/GenBank/DDBJ whole genome shotgun (WGS) entry which is preliminary data.</text>
</comment>
<evidence type="ECO:0000313" key="2">
    <source>
        <dbReference type="Proteomes" id="UP001630127"/>
    </source>
</evidence>
<gene>
    <name evidence="1" type="ORF">ACH5RR_036069</name>
</gene>
<dbReference type="EMBL" id="JBJUIK010000015">
    <property type="protein sequence ID" value="KAL3501620.1"/>
    <property type="molecule type" value="Genomic_DNA"/>
</dbReference>
<proteinExistence type="predicted"/>
<evidence type="ECO:0000313" key="1">
    <source>
        <dbReference type="EMBL" id="KAL3501620.1"/>
    </source>
</evidence>
<organism evidence="1 2">
    <name type="scientific">Cinchona calisaya</name>
    <dbReference type="NCBI Taxonomy" id="153742"/>
    <lineage>
        <taxon>Eukaryota</taxon>
        <taxon>Viridiplantae</taxon>
        <taxon>Streptophyta</taxon>
        <taxon>Embryophyta</taxon>
        <taxon>Tracheophyta</taxon>
        <taxon>Spermatophyta</taxon>
        <taxon>Magnoliopsida</taxon>
        <taxon>eudicotyledons</taxon>
        <taxon>Gunneridae</taxon>
        <taxon>Pentapetalae</taxon>
        <taxon>asterids</taxon>
        <taxon>lamiids</taxon>
        <taxon>Gentianales</taxon>
        <taxon>Rubiaceae</taxon>
        <taxon>Cinchonoideae</taxon>
        <taxon>Cinchoneae</taxon>
        <taxon>Cinchona</taxon>
    </lineage>
</organism>
<protein>
    <submittedName>
        <fullName evidence="1">Uncharacterized protein</fullName>
    </submittedName>
</protein>
<dbReference type="AlphaFoldDB" id="A0ABD2Y479"/>
<accession>A0ABD2Y479</accession>
<sequence length="124" mass="13947">MASTIRSSGALLNGFTNSASSPFTDNKNHLPISFVSFPQFSRPNFKLKSSRLRILQRRTPSTQLFGVPIVYCLSKDDSDVYPESDESFVPIDSHKCSGCFQHHKLVDNLGLVVEYDFRDEIDAD</sequence>
<name>A0ABD2Y479_9GENT</name>
<reference evidence="1 2" key="1">
    <citation type="submission" date="2024-11" db="EMBL/GenBank/DDBJ databases">
        <title>A near-complete genome assembly of Cinchona calisaya.</title>
        <authorList>
            <person name="Lian D.C."/>
            <person name="Zhao X.W."/>
            <person name="Wei L."/>
        </authorList>
    </citation>
    <scope>NUCLEOTIDE SEQUENCE [LARGE SCALE GENOMIC DNA]</scope>
    <source>
        <tissue evidence="1">Nenye</tissue>
    </source>
</reference>
<dbReference type="Proteomes" id="UP001630127">
    <property type="component" value="Unassembled WGS sequence"/>
</dbReference>
<keyword evidence="2" id="KW-1185">Reference proteome</keyword>